<dbReference type="Pfam" id="PF04055">
    <property type="entry name" value="Radical_SAM"/>
    <property type="match status" value="1"/>
</dbReference>
<dbReference type="PROSITE" id="PS51332">
    <property type="entry name" value="B12_BINDING"/>
    <property type="match status" value="1"/>
</dbReference>
<evidence type="ECO:0000256" key="2">
    <source>
        <dbReference type="ARBA" id="ARBA00010854"/>
    </source>
</evidence>
<evidence type="ECO:0000256" key="8">
    <source>
        <dbReference type="ARBA" id="ARBA00023014"/>
    </source>
</evidence>
<evidence type="ECO:0000256" key="3">
    <source>
        <dbReference type="ARBA" id="ARBA00022603"/>
    </source>
</evidence>
<dbReference type="GO" id="GO:0046872">
    <property type="term" value="F:metal ion binding"/>
    <property type="evidence" value="ECO:0007669"/>
    <property type="project" value="UniProtKB-KW"/>
</dbReference>
<dbReference type="SFLD" id="SFLDG01123">
    <property type="entry name" value="methyltransferase_(Class_B)"/>
    <property type="match status" value="1"/>
</dbReference>
<dbReference type="SFLD" id="SFLDG01082">
    <property type="entry name" value="B12-binding_domain_containing"/>
    <property type="match status" value="1"/>
</dbReference>
<evidence type="ECO:0000259" key="9">
    <source>
        <dbReference type="PROSITE" id="PS51332"/>
    </source>
</evidence>
<keyword evidence="8" id="KW-0411">Iron-sulfur</keyword>
<evidence type="ECO:0000256" key="6">
    <source>
        <dbReference type="ARBA" id="ARBA00022723"/>
    </source>
</evidence>
<comment type="caution">
    <text evidence="11">The sequence shown here is derived from an EMBL/GenBank/DDBJ whole genome shotgun (WGS) entry which is preliminary data.</text>
</comment>
<keyword evidence="12" id="KW-1185">Reference proteome</keyword>
<dbReference type="Proteomes" id="UP000218164">
    <property type="component" value="Unassembled WGS sequence"/>
</dbReference>
<dbReference type="GO" id="GO:0051539">
    <property type="term" value="F:4 iron, 4 sulfur cluster binding"/>
    <property type="evidence" value="ECO:0007669"/>
    <property type="project" value="UniProtKB-KW"/>
</dbReference>
<dbReference type="Gene3D" id="3.80.30.20">
    <property type="entry name" value="tm_1862 like domain"/>
    <property type="match status" value="1"/>
</dbReference>
<dbReference type="InterPro" id="IPR007197">
    <property type="entry name" value="rSAM"/>
</dbReference>
<comment type="cofactor">
    <cofactor evidence="1">
        <name>[4Fe-4S] cluster</name>
        <dbReference type="ChEBI" id="CHEBI:49883"/>
    </cofactor>
</comment>
<dbReference type="InterPro" id="IPR023404">
    <property type="entry name" value="rSAM_horseshoe"/>
</dbReference>
<gene>
    <name evidence="11" type="ORF">ASJ81_00815</name>
</gene>
<accession>A0A2A2HVD1</accession>
<dbReference type="InterPro" id="IPR006638">
    <property type="entry name" value="Elp3/MiaA/NifB-like_rSAM"/>
</dbReference>
<dbReference type="PANTHER" id="PTHR43409">
    <property type="entry name" value="ANAEROBIC MAGNESIUM-PROTOPORPHYRIN IX MONOMETHYL ESTER CYCLASE-RELATED"/>
    <property type="match status" value="1"/>
</dbReference>
<feature type="domain" description="Radical SAM core" evidence="10">
    <location>
        <begin position="207"/>
        <end position="437"/>
    </location>
</feature>
<reference evidence="11 12" key="1">
    <citation type="journal article" date="2017" name="BMC Genomics">
        <title>Genomic analysis of methanogenic archaea reveals a shift towards energy conservation.</title>
        <authorList>
            <person name="Gilmore S.P."/>
            <person name="Henske J.K."/>
            <person name="Sexton J.A."/>
            <person name="Solomon K.V."/>
            <person name="Seppala S."/>
            <person name="Yoo J.I."/>
            <person name="Huyett L.M."/>
            <person name="Pressman A."/>
            <person name="Cogan J.Z."/>
            <person name="Kivenson V."/>
            <person name="Peng X."/>
            <person name="Tan Y."/>
            <person name="Valentine D.L."/>
            <person name="O'Malley M.A."/>
        </authorList>
    </citation>
    <scope>NUCLEOTIDE SEQUENCE [LARGE SCALE GENOMIC DNA]</scope>
    <source>
        <strain evidence="11 12">MC-15</strain>
    </source>
</reference>
<dbReference type="InterPro" id="IPR006158">
    <property type="entry name" value="Cobalamin-bd"/>
</dbReference>
<evidence type="ECO:0000256" key="7">
    <source>
        <dbReference type="ARBA" id="ARBA00023004"/>
    </source>
</evidence>
<dbReference type="SFLD" id="SFLDS00029">
    <property type="entry name" value="Radical_SAM"/>
    <property type="match status" value="1"/>
</dbReference>
<dbReference type="PROSITE" id="PS51918">
    <property type="entry name" value="RADICAL_SAM"/>
    <property type="match status" value="1"/>
</dbReference>
<evidence type="ECO:0000256" key="1">
    <source>
        <dbReference type="ARBA" id="ARBA00001966"/>
    </source>
</evidence>
<dbReference type="SMART" id="SM00729">
    <property type="entry name" value="Elp3"/>
    <property type="match status" value="1"/>
</dbReference>
<dbReference type="CDD" id="cd01335">
    <property type="entry name" value="Radical_SAM"/>
    <property type="match status" value="1"/>
</dbReference>
<dbReference type="InterPro" id="IPR034466">
    <property type="entry name" value="Methyltransferase_Class_B"/>
</dbReference>
<dbReference type="InterPro" id="IPR036724">
    <property type="entry name" value="Cobalamin-bd_sf"/>
</dbReference>
<dbReference type="Pfam" id="PF02310">
    <property type="entry name" value="B12-binding"/>
    <property type="match status" value="1"/>
</dbReference>
<dbReference type="AlphaFoldDB" id="A0A2A2HVD1"/>
<dbReference type="InterPro" id="IPR051198">
    <property type="entry name" value="BchE-like"/>
</dbReference>
<keyword evidence="6" id="KW-0479">Metal-binding</keyword>
<comment type="similarity">
    <text evidence="2">Belongs to the methylamine corrinoid protein family.</text>
</comment>
<evidence type="ECO:0000313" key="11">
    <source>
        <dbReference type="EMBL" id="PAV13220.1"/>
    </source>
</evidence>
<proteinExistence type="inferred from homology"/>
<evidence type="ECO:0000259" key="10">
    <source>
        <dbReference type="PROSITE" id="PS51918"/>
    </source>
</evidence>
<dbReference type="OrthoDB" id="2305at2157"/>
<dbReference type="Gene3D" id="3.40.50.280">
    <property type="entry name" value="Cobalamin-binding domain"/>
    <property type="match status" value="1"/>
</dbReference>
<feature type="domain" description="B12-binding" evidence="9">
    <location>
        <begin position="7"/>
        <end position="157"/>
    </location>
</feature>
<dbReference type="EMBL" id="LMVP01000112">
    <property type="protein sequence ID" value="PAV13220.1"/>
    <property type="molecule type" value="Genomic_DNA"/>
</dbReference>
<evidence type="ECO:0000313" key="12">
    <source>
        <dbReference type="Proteomes" id="UP000218164"/>
    </source>
</evidence>
<dbReference type="PANTHER" id="PTHR43409:SF7">
    <property type="entry name" value="BLL1977 PROTEIN"/>
    <property type="match status" value="1"/>
</dbReference>
<dbReference type="GO" id="GO:0031419">
    <property type="term" value="F:cobalamin binding"/>
    <property type="evidence" value="ECO:0007669"/>
    <property type="project" value="InterPro"/>
</dbReference>
<evidence type="ECO:0000256" key="4">
    <source>
        <dbReference type="ARBA" id="ARBA00022679"/>
    </source>
</evidence>
<dbReference type="GO" id="GO:0003824">
    <property type="term" value="F:catalytic activity"/>
    <property type="evidence" value="ECO:0007669"/>
    <property type="project" value="InterPro"/>
</dbReference>
<protein>
    <submittedName>
        <fullName evidence="11">Uncharacterized protein</fullName>
    </submittedName>
</protein>
<organism evidence="11 12">
    <name type="scientific">Methanosarcina spelaei</name>
    <dbReference type="NCBI Taxonomy" id="1036679"/>
    <lineage>
        <taxon>Archaea</taxon>
        <taxon>Methanobacteriati</taxon>
        <taxon>Methanobacteriota</taxon>
        <taxon>Stenosarchaea group</taxon>
        <taxon>Methanomicrobia</taxon>
        <taxon>Methanosarcinales</taxon>
        <taxon>Methanosarcinaceae</taxon>
        <taxon>Methanosarcina</taxon>
    </lineage>
</organism>
<dbReference type="SUPFAM" id="SSF102114">
    <property type="entry name" value="Radical SAM enzymes"/>
    <property type="match status" value="1"/>
</dbReference>
<dbReference type="InterPro" id="IPR058240">
    <property type="entry name" value="rSAM_sf"/>
</dbReference>
<dbReference type="CDD" id="cd02068">
    <property type="entry name" value="radical_SAM_B12_BD"/>
    <property type="match status" value="1"/>
</dbReference>
<dbReference type="RefSeq" id="WP_095643938.1">
    <property type="nucleotide sequence ID" value="NZ_LMVP01000112.1"/>
</dbReference>
<dbReference type="SUPFAM" id="SSF52242">
    <property type="entry name" value="Cobalamin (vitamin B12)-binding domain"/>
    <property type="match status" value="1"/>
</dbReference>
<keyword evidence="5" id="KW-0949">S-adenosyl-L-methionine</keyword>
<name>A0A2A2HVD1_9EURY</name>
<keyword evidence="3" id="KW-0489">Methyltransferase</keyword>
<keyword evidence="7" id="KW-0408">Iron</keyword>
<evidence type="ECO:0000256" key="5">
    <source>
        <dbReference type="ARBA" id="ARBA00022691"/>
    </source>
</evidence>
<sequence>MKILLINPPLTFFPGSKCVGIGLPLGIMYIAAILEKNGYDVEILDTRVTDYKSQKIGDTKYFGMPWEKIKEKIKQSKPDIVGITNPFTAQLDNAIKVSEIVKDIDSNIPTVIGGPHVSVMAAEFLEDTNSVDFAVIGEGEYTMLDILKYHEGKLNINNIEGVAYRKNNDIILNPRKKFIENLDDIPFPAYHLVDMETFTNPKKVRQRSTKHLREISMITSRGCPYNCIFCSIHLHMGKVWRAHSQEYIIKHIEHVIENYGIEHIHFEDDNLTLDTKRFEDIINSIIEKDIKFSWDTPNGIRADRLTIELLKKMKKAGCTNLTIGVESGDQFILDNIIDKHLRLEDVIKTAKMCKALDMPLSAFFVIGFPGEKKENMEKTLQFAAMLEKEYYVKPSVMIATPLYGTRLYKICKEKGYLVKELTSRSLSEGTQIHGTGLIKTEDFTPKEVKKLVKDFD</sequence>
<keyword evidence="4" id="KW-0808">Transferase</keyword>